<name>A0A0V0GTB0_SOLCH</name>
<feature type="region of interest" description="Disordered" evidence="1">
    <location>
        <begin position="56"/>
        <end position="77"/>
    </location>
</feature>
<evidence type="ECO:0000256" key="1">
    <source>
        <dbReference type="SAM" id="MobiDB-lite"/>
    </source>
</evidence>
<dbReference type="AlphaFoldDB" id="A0A0V0GTB0"/>
<reference evidence="2" key="1">
    <citation type="submission" date="2015-12" db="EMBL/GenBank/DDBJ databases">
        <title>Gene expression during late stages of embryo sac development: a critical building block for successful pollen-pistil interactions.</title>
        <authorList>
            <person name="Liu Y."/>
            <person name="Joly V."/>
            <person name="Sabar M."/>
            <person name="Matton D.P."/>
        </authorList>
    </citation>
    <scope>NUCLEOTIDE SEQUENCE</scope>
</reference>
<sequence length="89" mass="10062">MAKIVEVGKWNKVPLPSRFVPKEPYQGLGGRLTQATVVLCSKTRSLQEKLSQDKLHSISLHRKKPDSQRKRLGDGLTSESNCERLSLYI</sequence>
<dbReference type="EMBL" id="GEDG01031953">
    <property type="protein sequence ID" value="JAP11085.1"/>
    <property type="molecule type" value="Transcribed_RNA"/>
</dbReference>
<evidence type="ECO:0000313" key="2">
    <source>
        <dbReference type="EMBL" id="JAP11085.1"/>
    </source>
</evidence>
<accession>A0A0V0GTB0</accession>
<organism evidence="2">
    <name type="scientific">Solanum chacoense</name>
    <name type="common">Chaco potato</name>
    <dbReference type="NCBI Taxonomy" id="4108"/>
    <lineage>
        <taxon>Eukaryota</taxon>
        <taxon>Viridiplantae</taxon>
        <taxon>Streptophyta</taxon>
        <taxon>Embryophyta</taxon>
        <taxon>Tracheophyta</taxon>
        <taxon>Spermatophyta</taxon>
        <taxon>Magnoliopsida</taxon>
        <taxon>eudicotyledons</taxon>
        <taxon>Gunneridae</taxon>
        <taxon>Pentapetalae</taxon>
        <taxon>asterids</taxon>
        <taxon>lamiids</taxon>
        <taxon>Solanales</taxon>
        <taxon>Solanaceae</taxon>
        <taxon>Solanoideae</taxon>
        <taxon>Solaneae</taxon>
        <taxon>Solanum</taxon>
    </lineage>
</organism>
<proteinExistence type="predicted"/>
<protein>
    <submittedName>
        <fullName evidence="2">Putative ovule protein</fullName>
    </submittedName>
</protein>